<sequence length="130" mass="15374">MPDHNTFITTNFHLPYNSKLVSRAKQLRQNPTPAEQKLWQDYLRTFPFRVLRQRPIAHFIVDFYCAALKLVIEVDGDNHFTEDGKQYDWERTQILMGYGLTVIRFTNEEIMTQFEEVCERLEGLIPPSPP</sequence>
<dbReference type="InterPro" id="IPR011335">
    <property type="entry name" value="Restrct_endonuc-II-like"/>
</dbReference>
<dbReference type="SUPFAM" id="SSF52980">
    <property type="entry name" value="Restriction endonuclease-like"/>
    <property type="match status" value="1"/>
</dbReference>
<keyword evidence="2" id="KW-0540">Nuclease</keyword>
<dbReference type="EMBL" id="CP053586">
    <property type="protein sequence ID" value="WNZ21655.1"/>
    <property type="molecule type" value="Genomic_DNA"/>
</dbReference>
<dbReference type="GO" id="GO:0004519">
    <property type="term" value="F:endonuclease activity"/>
    <property type="evidence" value="ECO:0007669"/>
    <property type="project" value="UniProtKB-KW"/>
</dbReference>
<dbReference type="PANTHER" id="PTHR38590">
    <property type="entry name" value="BLL0828 PROTEIN"/>
    <property type="match status" value="1"/>
</dbReference>
<dbReference type="InterPro" id="IPR047216">
    <property type="entry name" value="Endonuclease_DUF559_bact"/>
</dbReference>
<keyword evidence="2" id="KW-0255">Endonuclease</keyword>
<proteinExistence type="predicted"/>
<dbReference type="RefSeq" id="WP_316432926.1">
    <property type="nucleotide sequence ID" value="NZ_CP053586.1"/>
</dbReference>
<organism evidence="2">
    <name type="scientific">Leptolyngbya sp. NK1-12</name>
    <dbReference type="NCBI Taxonomy" id="2547451"/>
    <lineage>
        <taxon>Bacteria</taxon>
        <taxon>Bacillati</taxon>
        <taxon>Cyanobacteriota</taxon>
        <taxon>Cyanophyceae</taxon>
        <taxon>Leptolyngbyales</taxon>
        <taxon>Leptolyngbyaceae</taxon>
        <taxon>Leptolyngbya group</taxon>
        <taxon>Leptolyngbya</taxon>
    </lineage>
</organism>
<reference evidence="2" key="1">
    <citation type="submission" date="2020-05" db="EMBL/GenBank/DDBJ databases">
        <authorList>
            <person name="Zhu T."/>
            <person name="Keshari N."/>
            <person name="Lu X."/>
        </authorList>
    </citation>
    <scope>NUCLEOTIDE SEQUENCE</scope>
    <source>
        <strain evidence="2">NK1-12</strain>
    </source>
</reference>
<feature type="domain" description="DUF559" evidence="1">
    <location>
        <begin position="19"/>
        <end position="121"/>
    </location>
</feature>
<dbReference type="AlphaFoldDB" id="A0AA96WB46"/>
<evidence type="ECO:0000313" key="2">
    <source>
        <dbReference type="EMBL" id="WNZ21655.1"/>
    </source>
</evidence>
<gene>
    <name evidence="2" type="ORF">HJG54_01385</name>
</gene>
<name>A0AA96WB46_9CYAN</name>
<dbReference type="InterPro" id="IPR007569">
    <property type="entry name" value="DUF559"/>
</dbReference>
<keyword evidence="2" id="KW-0378">Hydrolase</keyword>
<dbReference type="CDD" id="cd01038">
    <property type="entry name" value="Endonuclease_DUF559"/>
    <property type="match status" value="1"/>
</dbReference>
<dbReference type="Gene3D" id="3.40.960.10">
    <property type="entry name" value="VSR Endonuclease"/>
    <property type="match status" value="1"/>
</dbReference>
<protein>
    <submittedName>
        <fullName evidence="2">Endonuclease domain-containing protein</fullName>
    </submittedName>
</protein>
<dbReference type="Pfam" id="PF04480">
    <property type="entry name" value="DUF559"/>
    <property type="match status" value="1"/>
</dbReference>
<accession>A0AA96WB46</accession>
<dbReference type="PANTHER" id="PTHR38590:SF1">
    <property type="entry name" value="BLL0828 PROTEIN"/>
    <property type="match status" value="1"/>
</dbReference>
<evidence type="ECO:0000259" key="1">
    <source>
        <dbReference type="Pfam" id="PF04480"/>
    </source>
</evidence>